<evidence type="ECO:0000256" key="1">
    <source>
        <dbReference type="SAM" id="MobiDB-lite"/>
    </source>
</evidence>
<feature type="region of interest" description="Disordered" evidence="1">
    <location>
        <begin position="54"/>
        <end position="108"/>
    </location>
</feature>
<organism evidence="2 3">
    <name type="scientific">Pleurodeles waltl</name>
    <name type="common">Iberian ribbed newt</name>
    <dbReference type="NCBI Taxonomy" id="8319"/>
    <lineage>
        <taxon>Eukaryota</taxon>
        <taxon>Metazoa</taxon>
        <taxon>Chordata</taxon>
        <taxon>Craniata</taxon>
        <taxon>Vertebrata</taxon>
        <taxon>Euteleostomi</taxon>
        <taxon>Amphibia</taxon>
        <taxon>Batrachia</taxon>
        <taxon>Caudata</taxon>
        <taxon>Salamandroidea</taxon>
        <taxon>Salamandridae</taxon>
        <taxon>Pleurodelinae</taxon>
        <taxon>Pleurodeles</taxon>
    </lineage>
</organism>
<name>A0AAV7LS98_PLEWA</name>
<proteinExistence type="predicted"/>
<keyword evidence="3" id="KW-1185">Reference proteome</keyword>
<gene>
    <name evidence="2" type="ORF">NDU88_006996</name>
</gene>
<feature type="compositionally biased region" description="Low complexity" evidence="1">
    <location>
        <begin position="87"/>
        <end position="98"/>
    </location>
</feature>
<protein>
    <submittedName>
        <fullName evidence="2">Uncharacterized protein</fullName>
    </submittedName>
</protein>
<comment type="caution">
    <text evidence="2">The sequence shown here is derived from an EMBL/GenBank/DDBJ whole genome shotgun (WGS) entry which is preliminary data.</text>
</comment>
<reference evidence="2" key="1">
    <citation type="journal article" date="2022" name="bioRxiv">
        <title>Sequencing and chromosome-scale assembly of the giantPleurodeles waltlgenome.</title>
        <authorList>
            <person name="Brown T."/>
            <person name="Elewa A."/>
            <person name="Iarovenko S."/>
            <person name="Subramanian E."/>
            <person name="Araus A.J."/>
            <person name="Petzold A."/>
            <person name="Susuki M."/>
            <person name="Suzuki K.-i.T."/>
            <person name="Hayashi T."/>
            <person name="Toyoda A."/>
            <person name="Oliveira C."/>
            <person name="Osipova E."/>
            <person name="Leigh N.D."/>
            <person name="Simon A."/>
            <person name="Yun M.H."/>
        </authorList>
    </citation>
    <scope>NUCLEOTIDE SEQUENCE</scope>
    <source>
        <strain evidence="2">20211129_DDA</strain>
        <tissue evidence="2">Liver</tissue>
    </source>
</reference>
<feature type="region of interest" description="Disordered" evidence="1">
    <location>
        <begin position="179"/>
        <end position="198"/>
    </location>
</feature>
<evidence type="ECO:0000313" key="3">
    <source>
        <dbReference type="Proteomes" id="UP001066276"/>
    </source>
</evidence>
<sequence>MGTKEVITMESCIWTSSTLVLVHEPIHGYQGDQGHGVLHLDQLYPRLVQGPTRGCQGGRQQHGVPPVVQPYPPSWSKGLPAAAKEGSSSMESRPWSSSTPCTGPRDYPRLPRRAAAAWSHARGPALPPVLVQETTLGFQGGQQHGVLPVIQLYPLSWSKGLPVAAKEGGSIMGSHLWSSSTPCPGPRPTHGCQGGRQQHGVTPVVQLYPLSWSKAYPWLPRRAAAAWSHARSPALPPVLVQGLPVAAKEGGSSMESRP</sequence>
<evidence type="ECO:0000313" key="2">
    <source>
        <dbReference type="EMBL" id="KAJ1093908.1"/>
    </source>
</evidence>
<accession>A0AAV7LS98</accession>
<dbReference type="AlphaFoldDB" id="A0AAV7LS98"/>
<dbReference type="EMBL" id="JANPWB010000015">
    <property type="protein sequence ID" value="KAJ1093908.1"/>
    <property type="molecule type" value="Genomic_DNA"/>
</dbReference>
<dbReference type="Proteomes" id="UP001066276">
    <property type="component" value="Chromosome 11"/>
</dbReference>